<feature type="compositionally biased region" description="Basic residues" evidence="1">
    <location>
        <begin position="122"/>
        <end position="131"/>
    </location>
</feature>
<feature type="compositionally biased region" description="Low complexity" evidence="1">
    <location>
        <begin position="70"/>
        <end position="79"/>
    </location>
</feature>
<dbReference type="EMBL" id="SDOV01000008">
    <property type="protein sequence ID" value="KAH7637924.1"/>
    <property type="molecule type" value="Genomic_DNA"/>
</dbReference>
<feature type="compositionally biased region" description="Low complexity" evidence="1">
    <location>
        <begin position="87"/>
        <end position="97"/>
    </location>
</feature>
<accession>A0A9D4NTF3</accession>
<evidence type="ECO:0000313" key="2">
    <source>
        <dbReference type="EMBL" id="KAH7637924.1"/>
    </source>
</evidence>
<reference evidence="2" key="1">
    <citation type="submission" date="2020-06" db="EMBL/GenBank/DDBJ databases">
        <authorList>
            <person name="Ji K."/>
            <person name="Li J."/>
        </authorList>
    </citation>
    <scope>NUCLEOTIDE SEQUENCE</scope>
    <source>
        <strain evidence="2">JKM2019</strain>
        <tissue evidence="2">Whole body</tissue>
    </source>
</reference>
<dbReference type="AlphaFoldDB" id="A0A9D4NTF3"/>
<sequence length="240" mass="27391">MSKILPYNKNNNNDDVNRSKEICPRLASKLLTNDDTPSQSSSSSSKLKSKIKIRNRSPKNNHRIHRPCRASAAAAAAASAREERDSFSFSKSKFPKNSNHRLSRHKNNDDDDENRSIVGRNRNGRSMKRKTTNNGRFRVPLRSRSIFVKIRQKGRNFGIRCKTSVELWRKWIKRGISWGSSNNNNDDNVESSMATPSSSSSKQMLNETMPSHVLDTKPVIKMIRKNIITDVIPEEDVRLL</sequence>
<name>A0A9D4NTF3_DERFA</name>
<organism evidence="2">
    <name type="scientific">Dermatophagoides farinae</name>
    <name type="common">American house dust mite</name>
    <dbReference type="NCBI Taxonomy" id="6954"/>
    <lineage>
        <taxon>Eukaryota</taxon>
        <taxon>Metazoa</taxon>
        <taxon>Ecdysozoa</taxon>
        <taxon>Arthropoda</taxon>
        <taxon>Chelicerata</taxon>
        <taxon>Arachnida</taxon>
        <taxon>Acari</taxon>
        <taxon>Acariformes</taxon>
        <taxon>Sarcoptiformes</taxon>
        <taxon>Astigmata</taxon>
        <taxon>Psoroptidia</taxon>
        <taxon>Analgoidea</taxon>
        <taxon>Pyroglyphidae</taxon>
        <taxon>Dermatophagoidinae</taxon>
        <taxon>Dermatophagoides</taxon>
    </lineage>
</organism>
<gene>
    <name evidence="2" type="ORF">HUG17_9028</name>
</gene>
<dbReference type="Proteomes" id="UP000828236">
    <property type="component" value="Unassembled WGS sequence"/>
</dbReference>
<protein>
    <submittedName>
        <fullName evidence="2">Uncharacterized protein</fullName>
    </submittedName>
</protein>
<comment type="caution">
    <text evidence="2">The sequence shown here is derived from an EMBL/GenBank/DDBJ whole genome shotgun (WGS) entry which is preliminary data.</text>
</comment>
<feature type="region of interest" description="Disordered" evidence="1">
    <location>
        <begin position="179"/>
        <end position="204"/>
    </location>
</feature>
<proteinExistence type="predicted"/>
<feature type="compositionally biased region" description="Low complexity" evidence="1">
    <location>
        <begin position="180"/>
        <end position="201"/>
    </location>
</feature>
<reference evidence="2" key="2">
    <citation type="journal article" date="2021" name="World Allergy Organ. J.">
        <title>Chromosome-level assembly of Dermatophagoides farinae genome and transcriptome reveals two novel allergens Der f 37 and Der f 39.</title>
        <authorList>
            <person name="Chen J."/>
            <person name="Cai Z."/>
            <person name="Fan D."/>
            <person name="Hu J."/>
            <person name="Hou Y."/>
            <person name="He Y."/>
            <person name="Zhang Z."/>
            <person name="Zhao Z."/>
            <person name="Gao P."/>
            <person name="Hu W."/>
            <person name="Sun J."/>
            <person name="Li J."/>
            <person name="Ji K."/>
        </authorList>
    </citation>
    <scope>NUCLEOTIDE SEQUENCE</scope>
    <source>
        <strain evidence="2">JKM2019</strain>
    </source>
</reference>
<evidence type="ECO:0000256" key="1">
    <source>
        <dbReference type="SAM" id="MobiDB-lite"/>
    </source>
</evidence>
<feature type="compositionally biased region" description="Basic residues" evidence="1">
    <location>
        <begin position="47"/>
        <end position="68"/>
    </location>
</feature>
<feature type="region of interest" description="Disordered" evidence="1">
    <location>
        <begin position="28"/>
        <end position="135"/>
    </location>
</feature>